<evidence type="ECO:0000313" key="5">
    <source>
        <dbReference type="Proteomes" id="UP000214760"/>
    </source>
</evidence>
<sequence>MTHIMTRDSVEKLSCAEEERLVEPYIRDQLRGAKLSAFLKHLDSCESCREELEIYYMIDTGLKQLDRSGDLGPMNIAGSLKQKVAASHAKMHFLRNLYIGSVAVYTLTVMAIVMTMLLQIRVWIFK</sequence>
<keyword evidence="1" id="KW-0472">Membrane</keyword>
<dbReference type="EMBL" id="FOIL01000015">
    <property type="protein sequence ID" value="SET37980.1"/>
    <property type="molecule type" value="Genomic_DNA"/>
</dbReference>
<evidence type="ECO:0000313" key="3">
    <source>
        <dbReference type="EMBL" id="SFR78750.1"/>
    </source>
</evidence>
<dbReference type="EMBL" id="FOZC01000008">
    <property type="protein sequence ID" value="SFR78750.1"/>
    <property type="molecule type" value="Genomic_DNA"/>
</dbReference>
<dbReference type="STRING" id="1526.SAMN02910262_01538"/>
<keyword evidence="1" id="KW-0812">Transmembrane</keyword>
<accession>A0A1I0E1D2</accession>
<name>A0A1I0E1D2_9FIRM</name>
<protein>
    <recommendedName>
        <fullName evidence="6">Zinc-finger</fullName>
    </recommendedName>
</protein>
<dbReference type="eggNOG" id="ENOG5033CKT">
    <property type="taxonomic scope" value="Bacteria"/>
</dbReference>
<gene>
    <name evidence="3" type="ORF">SAMN02910262_01538</name>
    <name evidence="2" type="ORF">SAMN04487771_101543</name>
</gene>
<evidence type="ECO:0008006" key="6">
    <source>
        <dbReference type="Google" id="ProtNLM"/>
    </source>
</evidence>
<dbReference type="OrthoDB" id="9808253at2"/>
<dbReference type="AlphaFoldDB" id="A0A1I0E1D2"/>
<evidence type="ECO:0000256" key="1">
    <source>
        <dbReference type="SAM" id="Phobius"/>
    </source>
</evidence>
<feature type="transmembrane region" description="Helical" evidence="1">
    <location>
        <begin position="97"/>
        <end position="124"/>
    </location>
</feature>
<organism evidence="2 4">
    <name type="scientific">[Clostridium] aminophilum</name>
    <dbReference type="NCBI Taxonomy" id="1526"/>
    <lineage>
        <taxon>Bacteria</taxon>
        <taxon>Bacillati</taxon>
        <taxon>Bacillota</taxon>
        <taxon>Clostridia</taxon>
        <taxon>Lachnospirales</taxon>
        <taxon>Lachnospiraceae</taxon>
    </lineage>
</organism>
<keyword evidence="4" id="KW-1185">Reference proteome</keyword>
<evidence type="ECO:0000313" key="4">
    <source>
        <dbReference type="Proteomes" id="UP000199820"/>
    </source>
</evidence>
<evidence type="ECO:0000313" key="2">
    <source>
        <dbReference type="EMBL" id="SET37980.1"/>
    </source>
</evidence>
<proteinExistence type="predicted"/>
<dbReference type="Proteomes" id="UP000199820">
    <property type="component" value="Unassembled WGS sequence"/>
</dbReference>
<reference evidence="4 5" key="1">
    <citation type="submission" date="2016-10" db="EMBL/GenBank/DDBJ databases">
        <authorList>
            <person name="de Groot N.N."/>
        </authorList>
    </citation>
    <scope>NUCLEOTIDE SEQUENCE [LARGE SCALE GENOMIC DNA]</scope>
    <source>
        <strain evidence="3 5">F</strain>
        <strain evidence="2 4">KH1P1</strain>
    </source>
</reference>
<dbReference type="Proteomes" id="UP000214760">
    <property type="component" value="Unassembled WGS sequence"/>
</dbReference>
<dbReference type="InterPro" id="IPR041916">
    <property type="entry name" value="Anti_sigma_zinc_sf"/>
</dbReference>
<dbReference type="RefSeq" id="WP_081844192.1">
    <property type="nucleotide sequence ID" value="NZ_FOIL01000015.1"/>
</dbReference>
<keyword evidence="1" id="KW-1133">Transmembrane helix</keyword>
<dbReference type="Gene3D" id="1.10.10.1320">
    <property type="entry name" value="Anti-sigma factor, zinc-finger domain"/>
    <property type="match status" value="1"/>
</dbReference>